<feature type="region of interest" description="Disordered" evidence="9">
    <location>
        <begin position="428"/>
        <end position="542"/>
    </location>
</feature>
<dbReference type="PANTHER" id="PTHR31477:SF1">
    <property type="entry name" value="CENTROSOMAL PROTEIN OF 44 KDA"/>
    <property type="match status" value="1"/>
</dbReference>
<feature type="compositionally biased region" description="Polar residues" evidence="9">
    <location>
        <begin position="10"/>
        <end position="20"/>
    </location>
</feature>
<evidence type="ECO:0000256" key="6">
    <source>
        <dbReference type="ARBA" id="ARBA00023054"/>
    </source>
</evidence>
<evidence type="ECO:0000259" key="10">
    <source>
        <dbReference type="Pfam" id="PF15007"/>
    </source>
</evidence>
<evidence type="ECO:0000256" key="8">
    <source>
        <dbReference type="ARBA" id="ARBA00046235"/>
    </source>
</evidence>
<dbReference type="Pfam" id="PF15007">
    <property type="entry name" value="CEP44"/>
    <property type="match status" value="1"/>
</dbReference>
<proteinExistence type="predicted"/>
<accession>A0A7S1PHG3</accession>
<feature type="compositionally biased region" description="Polar residues" evidence="9">
    <location>
        <begin position="247"/>
        <end position="266"/>
    </location>
</feature>
<dbReference type="AlphaFoldDB" id="A0A7S1PHG3"/>
<feature type="compositionally biased region" description="Polar residues" evidence="9">
    <location>
        <begin position="168"/>
        <end position="179"/>
    </location>
</feature>
<gene>
    <name evidence="11" type="ORF">PCOS0759_LOCUS5557</name>
</gene>
<organism evidence="11">
    <name type="scientific">Percolomonas cosmopolitus</name>
    <dbReference type="NCBI Taxonomy" id="63605"/>
    <lineage>
        <taxon>Eukaryota</taxon>
        <taxon>Discoba</taxon>
        <taxon>Heterolobosea</taxon>
        <taxon>Tetramitia</taxon>
        <taxon>Eutetramitia</taxon>
        <taxon>Percolomonadidae</taxon>
        <taxon>Percolomonas</taxon>
    </lineage>
</organism>
<comment type="subcellular location">
    <subcellularLocation>
        <location evidence="1">Cytoplasm</location>
        <location evidence="1">Cytoskeleton</location>
        <location evidence="1">Microtubule organizing center</location>
        <location evidence="1">Centrosome</location>
        <location evidence="1">Centriole</location>
    </subcellularLocation>
    <subcellularLocation>
        <location evidence="3">Cytoplasm</location>
        <location evidence="3">Cytoskeleton</location>
        <location evidence="3">Spindle pole</location>
    </subcellularLocation>
    <subcellularLocation>
        <location evidence="2">Midbody</location>
    </subcellularLocation>
</comment>
<protein>
    <recommendedName>
        <fullName evidence="4">Centrosomal protein of 44 kDa</fullName>
    </recommendedName>
</protein>
<feature type="region of interest" description="Disordered" evidence="9">
    <location>
        <begin position="1"/>
        <end position="20"/>
    </location>
</feature>
<reference evidence="11" key="1">
    <citation type="submission" date="2021-01" db="EMBL/GenBank/DDBJ databases">
        <authorList>
            <person name="Corre E."/>
            <person name="Pelletier E."/>
            <person name="Niang G."/>
            <person name="Scheremetjew M."/>
            <person name="Finn R."/>
            <person name="Kale V."/>
            <person name="Holt S."/>
            <person name="Cochrane G."/>
            <person name="Meng A."/>
            <person name="Brown T."/>
            <person name="Cohen L."/>
        </authorList>
    </citation>
    <scope>NUCLEOTIDE SEQUENCE</scope>
    <source>
        <strain evidence="11">WS</strain>
    </source>
</reference>
<feature type="compositionally biased region" description="Low complexity" evidence="9">
    <location>
        <begin position="353"/>
        <end position="379"/>
    </location>
</feature>
<dbReference type="GO" id="GO:0000922">
    <property type="term" value="C:spindle pole"/>
    <property type="evidence" value="ECO:0007669"/>
    <property type="project" value="UniProtKB-SubCell"/>
</dbReference>
<feature type="region of interest" description="Disordered" evidence="9">
    <location>
        <begin position="219"/>
        <end position="379"/>
    </location>
</feature>
<dbReference type="InterPro" id="IPR033603">
    <property type="entry name" value="CEP44"/>
</dbReference>
<evidence type="ECO:0000256" key="5">
    <source>
        <dbReference type="ARBA" id="ARBA00022490"/>
    </source>
</evidence>
<keyword evidence="7" id="KW-0206">Cytoskeleton</keyword>
<evidence type="ECO:0000256" key="2">
    <source>
        <dbReference type="ARBA" id="ARBA00004214"/>
    </source>
</evidence>
<evidence type="ECO:0000313" key="11">
    <source>
        <dbReference type="EMBL" id="CAD9082317.1"/>
    </source>
</evidence>
<evidence type="ECO:0000256" key="1">
    <source>
        <dbReference type="ARBA" id="ARBA00004114"/>
    </source>
</evidence>
<feature type="compositionally biased region" description="Polar residues" evidence="9">
    <location>
        <begin position="505"/>
        <end position="525"/>
    </location>
</feature>
<feature type="compositionally biased region" description="Low complexity" evidence="9">
    <location>
        <begin position="494"/>
        <end position="504"/>
    </location>
</feature>
<evidence type="ECO:0000256" key="4">
    <source>
        <dbReference type="ARBA" id="ARBA00014053"/>
    </source>
</evidence>
<feature type="domain" description="Centrosomal CEP44" evidence="10">
    <location>
        <begin position="22"/>
        <end position="149"/>
    </location>
</feature>
<dbReference type="GO" id="GO:0005814">
    <property type="term" value="C:centriole"/>
    <property type="evidence" value="ECO:0007669"/>
    <property type="project" value="UniProtKB-SubCell"/>
</dbReference>
<evidence type="ECO:0000256" key="9">
    <source>
        <dbReference type="SAM" id="MobiDB-lite"/>
    </source>
</evidence>
<sequence>MAPPKPPTKSMGSSTKYTPTGDLKQTISRLQSSLSSIHYPKSLNVAELIQGSPLSYLPILDWILFGFSRSVAKLLCEHHDAAEMRHRSDLRFTEHCWRIFNEAFAWSPALKVTQFLTESGFVERKALLIVQLVDLVKRRHNDLVRQKKKAKKRSSSRGRCATNAGARSRSNTPRASSAQPVYGTEVMGTKRQPQQYFAEKAHQYEGQAEEVDEWIEEVRERQEGGSGSATTIINTTERPPNVRVQRADSTSSDAPHTSPQGESTLPRTMPAPSAPEKSEESNEEEDNLLTSQSPVRGGTAQRNRFPISTDDEPSSPLPTAPPAGDEVPAFNGQEKRVPASEEAATSKRDSYENASAPPAQQQAQQNGSSPDSSTGVTTTSAASDAILNLIDFKFQQFEKKLEQVCHSLDGRMAMLEGKMNFLQDRIEEDRKSSVRIRTTGFGVSDASGGQRRTSSGSGSHTSSPVRRASPPRRPRQQPVSPMRTTDLEEPSVTASARAGSGSSSPRDANTTRQPQSDVQISTLGRESNERKSKIDMSAYVPPSQLEIRPGQDVSFASGEDSSSIGQDFGIPPQTASLLIQRGTTEPARSADLEGITSDTSNFIHAMRNNITSTEQLMENLGISRSRNALERHSVLT</sequence>
<feature type="compositionally biased region" description="Basic residues" evidence="9">
    <location>
        <begin position="146"/>
        <end position="156"/>
    </location>
</feature>
<feature type="compositionally biased region" description="Polar residues" evidence="9">
    <location>
        <begin position="228"/>
        <end position="238"/>
    </location>
</feature>
<feature type="compositionally biased region" description="Low complexity" evidence="9">
    <location>
        <begin position="447"/>
        <end position="468"/>
    </location>
</feature>
<comment type="function">
    <text evidence="8">Centriole-enriched microtubule-binding protein involved in centriole biogenesis. In collaboration with CEP295 and POC1B, is required for the centriole-to-centrosome conversion by ensuring the formation of bona fide centriole wall. Functions as a linker component that maintains centrosome cohesion. Associates with CROCC and regulates its stability and localization to the centrosome.</text>
</comment>
<keyword evidence="5" id="KW-0963">Cytoplasm</keyword>
<dbReference type="InterPro" id="IPR029157">
    <property type="entry name" value="CEP44_CC"/>
</dbReference>
<dbReference type="EMBL" id="HBGD01006678">
    <property type="protein sequence ID" value="CAD9082317.1"/>
    <property type="molecule type" value="Transcribed_RNA"/>
</dbReference>
<keyword evidence="6" id="KW-0175">Coiled coil</keyword>
<feature type="region of interest" description="Disordered" evidence="9">
    <location>
        <begin position="144"/>
        <end position="189"/>
    </location>
</feature>
<feature type="compositionally biased region" description="Basic and acidic residues" evidence="9">
    <location>
        <begin position="333"/>
        <end position="351"/>
    </location>
</feature>
<evidence type="ECO:0000256" key="3">
    <source>
        <dbReference type="ARBA" id="ARBA00004647"/>
    </source>
</evidence>
<dbReference type="PANTHER" id="PTHR31477">
    <property type="entry name" value="CENTROSOMAL PROTEIN OF 44 KDA"/>
    <property type="match status" value="1"/>
</dbReference>
<dbReference type="GO" id="GO:0030496">
    <property type="term" value="C:midbody"/>
    <property type="evidence" value="ECO:0007669"/>
    <property type="project" value="UniProtKB-SubCell"/>
</dbReference>
<evidence type="ECO:0000256" key="7">
    <source>
        <dbReference type="ARBA" id="ARBA00023212"/>
    </source>
</evidence>
<name>A0A7S1PHG3_9EUKA</name>